<protein>
    <submittedName>
        <fullName evidence="2">Uncharacterized membrane protein</fullName>
    </submittedName>
</protein>
<feature type="transmembrane region" description="Helical" evidence="1">
    <location>
        <begin position="230"/>
        <end position="248"/>
    </location>
</feature>
<dbReference type="RefSeq" id="WP_089671383.1">
    <property type="nucleotide sequence ID" value="NZ_CP024845.1"/>
</dbReference>
<feature type="transmembrane region" description="Helical" evidence="1">
    <location>
        <begin position="327"/>
        <end position="344"/>
    </location>
</feature>
<organism evidence="2 3">
    <name type="scientific">Halohasta litchfieldiae</name>
    <dbReference type="NCBI Taxonomy" id="1073996"/>
    <lineage>
        <taxon>Archaea</taxon>
        <taxon>Methanobacteriati</taxon>
        <taxon>Methanobacteriota</taxon>
        <taxon>Stenosarchaea group</taxon>
        <taxon>Halobacteria</taxon>
        <taxon>Halobacteriales</taxon>
        <taxon>Haloferacaceae</taxon>
        <taxon>Halohasta</taxon>
    </lineage>
</organism>
<feature type="transmembrane region" description="Helical" evidence="1">
    <location>
        <begin position="127"/>
        <end position="143"/>
    </location>
</feature>
<dbReference type="OrthoDB" id="84937at2157"/>
<reference evidence="2 3" key="1">
    <citation type="submission" date="2016-10" db="EMBL/GenBank/DDBJ databases">
        <authorList>
            <person name="de Groot N.N."/>
        </authorList>
    </citation>
    <scope>NUCLEOTIDE SEQUENCE [LARGE SCALE GENOMIC DNA]</scope>
    <source>
        <strain evidence="2 3">DSM 22187</strain>
    </source>
</reference>
<dbReference type="STRING" id="1073996.SAMN05444271_10587"/>
<accession>A0A1H6SM90</accession>
<keyword evidence="1" id="KW-1133">Transmembrane helix</keyword>
<feature type="transmembrane region" description="Helical" evidence="1">
    <location>
        <begin position="98"/>
        <end position="115"/>
    </location>
</feature>
<keyword evidence="1" id="KW-0812">Transmembrane</keyword>
<evidence type="ECO:0000313" key="2">
    <source>
        <dbReference type="EMBL" id="SEI67014.1"/>
    </source>
</evidence>
<evidence type="ECO:0000256" key="1">
    <source>
        <dbReference type="SAM" id="Phobius"/>
    </source>
</evidence>
<sequence length="383" mass="41220">MAAVSERLDTSSERLWIGTGSVVALVLLVGSLLFRELVYGRFLWQYFWGPVVADGNGANCAIRSGGTVDFGGSASACTQAETAGHIVAYPGYTLVSEIGYMLMLLFTLFGVILLLRRLDIGTDRRFFYALFPFMLLGGALRTIEDAGISAMRFGAEPLIDFPWSAVIISPFIYFTMFVLTLVAVLVAIRLESSGYVDDYAYPLAGIGTTLLVGSLGYLTYLGATTEYATIHPQVLLVTLVGATLSAWLTWKLIGTSYPELNAGTGFIGFVVIWAHAVDGMANVVGLNWMPALGAGANLIPKHPVNAAIVEYTSLLLPDSILAVTGDAWPFLLVKLVAATFLVWIFNDELFEESPRYAILLLVAVVAVGLGPGTRDMLRATFGV</sequence>
<proteinExistence type="predicted"/>
<dbReference type="InterPro" id="IPR002749">
    <property type="entry name" value="DUF63"/>
</dbReference>
<dbReference type="AlphaFoldDB" id="A0A1H6SM90"/>
<dbReference type="EMBL" id="FNYR01000005">
    <property type="protein sequence ID" value="SEI67014.1"/>
    <property type="molecule type" value="Genomic_DNA"/>
</dbReference>
<gene>
    <name evidence="2" type="ORF">SAMN05444271_10587</name>
</gene>
<keyword evidence="3" id="KW-1185">Reference proteome</keyword>
<feature type="transmembrane region" description="Helical" evidence="1">
    <location>
        <begin position="163"/>
        <end position="187"/>
    </location>
</feature>
<feature type="transmembrane region" description="Helical" evidence="1">
    <location>
        <begin position="260"/>
        <end position="277"/>
    </location>
</feature>
<feature type="transmembrane region" description="Helical" evidence="1">
    <location>
        <begin position="15"/>
        <end position="34"/>
    </location>
</feature>
<dbReference type="PANTHER" id="PTHR40700:SF1">
    <property type="entry name" value="DUF63 DOMAIN-CONTAINING PROTEIN"/>
    <property type="match status" value="1"/>
</dbReference>
<dbReference type="Proteomes" id="UP000198888">
    <property type="component" value="Unassembled WGS sequence"/>
</dbReference>
<feature type="transmembrane region" description="Helical" evidence="1">
    <location>
        <begin position="199"/>
        <end position="218"/>
    </location>
</feature>
<dbReference type="GeneID" id="35003966"/>
<accession>A0A2H4Q6A4</accession>
<feature type="transmembrane region" description="Helical" evidence="1">
    <location>
        <begin position="356"/>
        <end position="373"/>
    </location>
</feature>
<dbReference type="KEGG" id="hae:halTADL_3200"/>
<name>A0A1H6SM90_9EURY</name>
<dbReference type="Pfam" id="PF01889">
    <property type="entry name" value="DUF63"/>
    <property type="match status" value="1"/>
</dbReference>
<dbReference type="PANTHER" id="PTHR40700">
    <property type="entry name" value="HYPOTHETICAL MEMBRANE PROTEIN, CONSERVED, DUF63 FAMILY"/>
    <property type="match status" value="1"/>
</dbReference>
<evidence type="ECO:0000313" key="3">
    <source>
        <dbReference type="Proteomes" id="UP000198888"/>
    </source>
</evidence>
<keyword evidence="1" id="KW-0472">Membrane</keyword>